<protein>
    <submittedName>
        <fullName evidence="6">Iron (Metal) dependent repressor, DtxR family</fullName>
    </submittedName>
</protein>
<keyword evidence="3" id="KW-0238">DNA-binding</keyword>
<dbReference type="PANTHER" id="PTHR33238">
    <property type="entry name" value="IRON (METAL) DEPENDENT REPRESSOR, DTXR FAMILY"/>
    <property type="match status" value="1"/>
</dbReference>
<name>A0A1M5WD78_9FIRM</name>
<dbReference type="InterPro" id="IPR036390">
    <property type="entry name" value="WH_DNA-bd_sf"/>
</dbReference>
<dbReference type="InterPro" id="IPR036388">
    <property type="entry name" value="WH-like_DNA-bd_sf"/>
</dbReference>
<dbReference type="InterPro" id="IPR022687">
    <property type="entry name" value="HTH_DTXR"/>
</dbReference>
<dbReference type="GO" id="GO:0046983">
    <property type="term" value="F:protein dimerization activity"/>
    <property type="evidence" value="ECO:0007669"/>
    <property type="project" value="InterPro"/>
</dbReference>
<keyword evidence="4" id="KW-0804">Transcription</keyword>
<keyword evidence="2" id="KW-0805">Transcription regulation</keyword>
<evidence type="ECO:0000256" key="3">
    <source>
        <dbReference type="ARBA" id="ARBA00023125"/>
    </source>
</evidence>
<dbReference type="InterPro" id="IPR050536">
    <property type="entry name" value="DtxR_MntR_Metal-Reg"/>
</dbReference>
<dbReference type="InterPro" id="IPR022689">
    <property type="entry name" value="Iron_dep_repressor"/>
</dbReference>
<dbReference type="STRING" id="1123282.SAMN02745823_01203"/>
<dbReference type="InterPro" id="IPR001367">
    <property type="entry name" value="Fe_dep_repressor"/>
</dbReference>
<dbReference type="Gene3D" id="1.10.60.10">
    <property type="entry name" value="Iron dependent repressor, metal binding and dimerisation domain"/>
    <property type="match status" value="1"/>
</dbReference>
<evidence type="ECO:0000256" key="1">
    <source>
        <dbReference type="ARBA" id="ARBA00007871"/>
    </source>
</evidence>
<organism evidence="6 7">
    <name type="scientific">Sporobacter termitidis DSM 10068</name>
    <dbReference type="NCBI Taxonomy" id="1123282"/>
    <lineage>
        <taxon>Bacteria</taxon>
        <taxon>Bacillati</taxon>
        <taxon>Bacillota</taxon>
        <taxon>Clostridia</taxon>
        <taxon>Eubacteriales</taxon>
        <taxon>Oscillospiraceae</taxon>
        <taxon>Sporobacter</taxon>
    </lineage>
</organism>
<feature type="domain" description="HTH dtxR-type" evidence="5">
    <location>
        <begin position="8"/>
        <end position="69"/>
    </location>
</feature>
<gene>
    <name evidence="6" type="ORF">SAMN02745823_01203</name>
</gene>
<dbReference type="EMBL" id="FQXV01000003">
    <property type="protein sequence ID" value="SHH85397.1"/>
    <property type="molecule type" value="Genomic_DNA"/>
</dbReference>
<dbReference type="InterPro" id="IPR036421">
    <property type="entry name" value="Fe_dep_repressor_sf"/>
</dbReference>
<dbReference type="GO" id="GO:0046914">
    <property type="term" value="F:transition metal ion binding"/>
    <property type="evidence" value="ECO:0007669"/>
    <property type="project" value="InterPro"/>
</dbReference>
<evidence type="ECO:0000256" key="2">
    <source>
        <dbReference type="ARBA" id="ARBA00023015"/>
    </source>
</evidence>
<dbReference type="GO" id="GO:0003677">
    <property type="term" value="F:DNA binding"/>
    <property type="evidence" value="ECO:0007669"/>
    <property type="project" value="UniProtKB-KW"/>
</dbReference>
<dbReference type="PROSITE" id="PS50944">
    <property type="entry name" value="HTH_DTXR"/>
    <property type="match status" value="1"/>
</dbReference>
<dbReference type="SUPFAM" id="SSF46785">
    <property type="entry name" value="Winged helix' DNA-binding domain"/>
    <property type="match status" value="1"/>
</dbReference>
<keyword evidence="7" id="KW-1185">Reference proteome</keyword>
<evidence type="ECO:0000259" key="5">
    <source>
        <dbReference type="PROSITE" id="PS50944"/>
    </source>
</evidence>
<dbReference type="Gene3D" id="1.10.10.10">
    <property type="entry name" value="Winged helix-like DNA-binding domain superfamily/Winged helix DNA-binding domain"/>
    <property type="match status" value="1"/>
</dbReference>
<evidence type="ECO:0000313" key="6">
    <source>
        <dbReference type="EMBL" id="SHH85397.1"/>
    </source>
</evidence>
<reference evidence="6 7" key="1">
    <citation type="submission" date="2016-11" db="EMBL/GenBank/DDBJ databases">
        <authorList>
            <person name="Jaros S."/>
            <person name="Januszkiewicz K."/>
            <person name="Wedrychowicz H."/>
        </authorList>
    </citation>
    <scope>NUCLEOTIDE SEQUENCE [LARGE SCALE GENOMIC DNA]</scope>
    <source>
        <strain evidence="6 7">DSM 10068</strain>
    </source>
</reference>
<evidence type="ECO:0000313" key="7">
    <source>
        <dbReference type="Proteomes" id="UP000183995"/>
    </source>
</evidence>
<proteinExistence type="inferred from homology"/>
<dbReference type="Proteomes" id="UP000183995">
    <property type="component" value="Unassembled WGS sequence"/>
</dbReference>
<dbReference type="Pfam" id="PF01325">
    <property type="entry name" value="Fe_dep_repress"/>
    <property type="match status" value="1"/>
</dbReference>
<accession>A0A1M5WD78</accession>
<dbReference type="SUPFAM" id="SSF47979">
    <property type="entry name" value="Iron-dependent repressor protein, dimerization domain"/>
    <property type="match status" value="1"/>
</dbReference>
<dbReference type="SMART" id="SM00529">
    <property type="entry name" value="HTH_DTXR"/>
    <property type="match status" value="1"/>
</dbReference>
<dbReference type="AlphaFoldDB" id="A0A1M5WD78"/>
<dbReference type="PANTHER" id="PTHR33238:SF7">
    <property type="entry name" value="IRON-DEPENDENT TRANSCRIPTIONAL REGULATOR"/>
    <property type="match status" value="1"/>
</dbReference>
<dbReference type="Pfam" id="PF02742">
    <property type="entry name" value="Fe_dep_repr_C"/>
    <property type="match status" value="1"/>
</dbReference>
<sequence>MGMKTAGITASKENYLKTILRLKQEKCVVRAIDIATEMNLSRPSVSTALRVLAQEDYIRLDDNRYIDFTPQGLAAALKVQERYDTLYAFLLSLGVSEAVAALDAGRMEHAISDESFSRFKELVAV</sequence>
<dbReference type="GO" id="GO:0003700">
    <property type="term" value="F:DNA-binding transcription factor activity"/>
    <property type="evidence" value="ECO:0007669"/>
    <property type="project" value="InterPro"/>
</dbReference>
<evidence type="ECO:0000256" key="4">
    <source>
        <dbReference type="ARBA" id="ARBA00023163"/>
    </source>
</evidence>
<comment type="similarity">
    <text evidence="1">Belongs to the DtxR/MntR family.</text>
</comment>